<comment type="caution">
    <text evidence="3">The sequence shown here is derived from an EMBL/GenBank/DDBJ whole genome shotgun (WGS) entry which is preliminary data.</text>
</comment>
<feature type="region of interest" description="Disordered" evidence="1">
    <location>
        <begin position="34"/>
        <end position="70"/>
    </location>
</feature>
<dbReference type="EMBL" id="JAUEPU010000096">
    <property type="protein sequence ID" value="KAK0478569.1"/>
    <property type="molecule type" value="Genomic_DNA"/>
</dbReference>
<evidence type="ECO:0000256" key="1">
    <source>
        <dbReference type="SAM" id="MobiDB-lite"/>
    </source>
</evidence>
<reference evidence="3" key="1">
    <citation type="submission" date="2023-06" db="EMBL/GenBank/DDBJ databases">
        <authorList>
            <consortium name="Lawrence Berkeley National Laboratory"/>
            <person name="Ahrendt S."/>
            <person name="Sahu N."/>
            <person name="Indic B."/>
            <person name="Wong-Bajracharya J."/>
            <person name="Merenyi Z."/>
            <person name="Ke H.-M."/>
            <person name="Monk M."/>
            <person name="Kocsube S."/>
            <person name="Drula E."/>
            <person name="Lipzen A."/>
            <person name="Balint B."/>
            <person name="Henrissat B."/>
            <person name="Andreopoulos B."/>
            <person name="Martin F.M."/>
            <person name="Harder C.B."/>
            <person name="Rigling D."/>
            <person name="Ford K.L."/>
            <person name="Foster G.D."/>
            <person name="Pangilinan J."/>
            <person name="Papanicolaou A."/>
            <person name="Barry K."/>
            <person name="LaButti K."/>
            <person name="Viragh M."/>
            <person name="Koriabine M."/>
            <person name="Yan M."/>
            <person name="Riley R."/>
            <person name="Champramary S."/>
            <person name="Plett K.L."/>
            <person name="Tsai I.J."/>
            <person name="Slot J."/>
            <person name="Sipos G."/>
            <person name="Plett J."/>
            <person name="Nagy L.G."/>
            <person name="Grigoriev I.V."/>
        </authorList>
    </citation>
    <scope>NUCLEOTIDE SEQUENCE</scope>
    <source>
        <strain evidence="3">HWK02</strain>
    </source>
</reference>
<feature type="compositionally biased region" description="Polar residues" evidence="1">
    <location>
        <begin position="37"/>
        <end position="51"/>
    </location>
</feature>
<keyword evidence="4" id="KW-1185">Reference proteome</keyword>
<dbReference type="InterPro" id="IPR011320">
    <property type="entry name" value="RNase_H1_N"/>
</dbReference>
<name>A0AA39P6X6_9AGAR</name>
<dbReference type="Proteomes" id="UP001175228">
    <property type="component" value="Unassembled WGS sequence"/>
</dbReference>
<evidence type="ECO:0000313" key="4">
    <source>
        <dbReference type="Proteomes" id="UP001175228"/>
    </source>
</evidence>
<organism evidence="3 4">
    <name type="scientific">Armillaria luteobubalina</name>
    <dbReference type="NCBI Taxonomy" id="153913"/>
    <lineage>
        <taxon>Eukaryota</taxon>
        <taxon>Fungi</taxon>
        <taxon>Dikarya</taxon>
        <taxon>Basidiomycota</taxon>
        <taxon>Agaricomycotina</taxon>
        <taxon>Agaricomycetes</taxon>
        <taxon>Agaricomycetidae</taxon>
        <taxon>Agaricales</taxon>
        <taxon>Marasmiineae</taxon>
        <taxon>Physalacriaceae</taxon>
        <taxon>Armillaria</taxon>
    </lineage>
</organism>
<dbReference type="AlphaFoldDB" id="A0AA39P6X6"/>
<evidence type="ECO:0000259" key="2">
    <source>
        <dbReference type="Pfam" id="PF01693"/>
    </source>
</evidence>
<protein>
    <recommendedName>
        <fullName evidence="2">Ribonuclease H1 N-terminal domain-containing protein</fullName>
    </recommendedName>
</protein>
<dbReference type="Pfam" id="PF01693">
    <property type="entry name" value="Cauli_VI"/>
    <property type="match status" value="1"/>
</dbReference>
<accession>A0AA39P6X6</accession>
<dbReference type="InterPro" id="IPR009027">
    <property type="entry name" value="Ribosomal_bL9/RNase_H1_N"/>
</dbReference>
<sequence>MPQGHRAIMSPVIATQCPPSEAWVPHLMWGIKKESTETPSAPSKVTNTTKNEVPGRGRHPPTAGSSSTEPIRSLVSQLPWYTVMAGYEVGVFQGWDQVAPLVLGVSGTIYQRQPSCAYACAHFATARSRGNVWLIACPKDNDNDNEEDDSYYYED</sequence>
<dbReference type="SUPFAM" id="SSF55658">
    <property type="entry name" value="L9 N-domain-like"/>
    <property type="match status" value="1"/>
</dbReference>
<feature type="domain" description="Ribonuclease H1 N-terminal" evidence="2">
    <location>
        <begin position="79"/>
        <end position="115"/>
    </location>
</feature>
<gene>
    <name evidence="3" type="ORF">EDD18DRAFT_1364718</name>
</gene>
<evidence type="ECO:0000313" key="3">
    <source>
        <dbReference type="EMBL" id="KAK0478569.1"/>
    </source>
</evidence>
<proteinExistence type="predicted"/>